<reference evidence="1 2" key="1">
    <citation type="journal article" date="2014" name="Genome Announc.">
        <title>Draft Genome Sequence of Fervidicella metallireducens Strain AeBT, an Iron-Reducing Thermoanaerobe from the Great Artesian Basin.</title>
        <authorList>
            <person name="Patel B.K."/>
        </authorList>
    </citation>
    <scope>NUCLEOTIDE SEQUENCE [LARGE SCALE GENOMIC DNA]</scope>
    <source>
        <strain evidence="1 2">AeB</strain>
    </source>
</reference>
<dbReference type="AlphaFoldDB" id="A0A017RUM7"/>
<proteinExistence type="predicted"/>
<dbReference type="RefSeq" id="WP_161633628.1">
    <property type="nucleotide sequence ID" value="NZ_AZQP01000048.1"/>
</dbReference>
<sequence>MSRMARQKKEDAIIHIMARRISEVDLFKDNEDKLNYLSLVKKYQKTYKIYMTILSQ</sequence>
<accession>A0A017RUM7</accession>
<dbReference type="STRING" id="1403537.Q428_12575"/>
<protein>
    <submittedName>
        <fullName evidence="1">Uncharacterized protein</fullName>
    </submittedName>
</protein>
<evidence type="ECO:0000313" key="1">
    <source>
        <dbReference type="EMBL" id="EYE87570.1"/>
    </source>
</evidence>
<comment type="caution">
    <text evidence="1">The sequence shown here is derived from an EMBL/GenBank/DDBJ whole genome shotgun (WGS) entry which is preliminary data.</text>
</comment>
<dbReference type="OrthoDB" id="9788881at2"/>
<organism evidence="1 2">
    <name type="scientific">Fervidicella metallireducens AeB</name>
    <dbReference type="NCBI Taxonomy" id="1403537"/>
    <lineage>
        <taxon>Bacteria</taxon>
        <taxon>Bacillati</taxon>
        <taxon>Bacillota</taxon>
        <taxon>Clostridia</taxon>
        <taxon>Eubacteriales</taxon>
        <taxon>Clostridiaceae</taxon>
        <taxon>Fervidicella</taxon>
    </lineage>
</organism>
<name>A0A017RUM7_9CLOT</name>
<keyword evidence="2" id="KW-1185">Reference proteome</keyword>
<dbReference type="Proteomes" id="UP000019681">
    <property type="component" value="Unassembled WGS sequence"/>
</dbReference>
<gene>
    <name evidence="1" type="ORF">Q428_12575</name>
</gene>
<dbReference type="EMBL" id="AZQP01000048">
    <property type="protein sequence ID" value="EYE87570.1"/>
    <property type="molecule type" value="Genomic_DNA"/>
</dbReference>
<evidence type="ECO:0000313" key="2">
    <source>
        <dbReference type="Proteomes" id="UP000019681"/>
    </source>
</evidence>